<evidence type="ECO:0000313" key="6">
    <source>
        <dbReference type="Proteomes" id="UP000398389"/>
    </source>
</evidence>
<keyword evidence="1" id="KW-0175">Coiled coil</keyword>
<name>A0A5E8BXR6_9ASCO</name>
<dbReference type="PANTHER" id="PTHR47263">
    <property type="entry name" value="ADENYLATE CYCLASE ACTIVATION PROTEIN GIT1"/>
    <property type="match status" value="1"/>
</dbReference>
<dbReference type="Pfam" id="PF00168">
    <property type="entry name" value="C2"/>
    <property type="match status" value="1"/>
</dbReference>
<dbReference type="InterPro" id="IPR035892">
    <property type="entry name" value="C2_domain_sf"/>
</dbReference>
<evidence type="ECO:0000259" key="3">
    <source>
        <dbReference type="PROSITE" id="PS51258"/>
    </source>
</evidence>
<evidence type="ECO:0000259" key="4">
    <source>
        <dbReference type="PROSITE" id="PS51259"/>
    </source>
</evidence>
<sequence>MSVSRRTIPRRAVSSAKTFTPEQFVNLNIKISELYPFIVKLAILNYRTEPRFWRPISQSQSEISSTSRGHTRRASSSTNLSGISTLTELSNSKVTLPRNICELLDSKLKEIAFNKREYANDEVARRIFLSFYASFNDETKREITKSRRVEDLLMKFISVSQKELKKTVDSGTHVPNNGDHYIGLFCQLLVQILNSNGYSSSHGSLISLLERYKVSLSRNTTLRPNGPTNNGIGSDSNGPNNINDVPIFPAPSFDIKDISVAPILMSLFGKQETDLINSIHTLKAEATLETAVAEIRGAKDNLFKNNPSFTYQRSDFDSISAYESWKTNELQALDQMLDKFITKQPSLSRIPPSHPDQNGNQISYKLTPSDPRSYYRLLVDLCFKRDRYITKNTLILSMESQDLLTKAAAFWRISQTTRARIILFVSCMNYENNFFTLDNLCNEAFPLTEKMESSLMSDWTKYDKDFSYFTMQQLQNKIVEILIEKLSFIYDTPKPEINFLLQFIDNFITPNSDFDGYPPIEITPEQIQKAENQVQAIAEIKYIEEIDKVPRDQSFAYYHLTQVADVIISGAKLLQKRYKTPLFGNVNISRLATTITLNFFLEDAKPMISHIFKLQETDNQNLAFQDLMSLYIKMVEIRYLYQQLINNTPFPFDIESKFEPYVFQHVQSSADVLVQWVKLNFDKDNFEPLDAANGTLTSSSVLDVFSSFNGAVKFVTDIRWNNDIQLARFYTRIIKGVSAGIVLYTELIFTSFQKDLITEDDALVKQHYKTRQEQWFAKARNAVNGTVEVKPFDFKQETCIKLNDIERSIKELDGIEAAVDSERQAALLARFNRQEPASRNFFFSIKISEATGLKACDTNGLSDPYVTLIMDQKQIAKTRTIYEDLNPVWNETFEFTTSHRKDLILTVWDENAITDHSLCGRASISLDPSGFRDFEPQEIWVNLKPQGQILLSISMESERDDIRFYFGKSYRKLMRAETDMIREIVDKFQSFIKYILSLERLRGLSNPRFKIDSVTSIFKGKPKPKPTNDDEVVSNALAPLYEFLNKNFEILAINLTPTLKTKVIIQTWEIILETLELLLLPSLSDKKTSQTALSQTEKYNLLLWSNDLLKFFNHDGNGNGIPIELLKTRKRQEFLAAATNFYDWSTADLKSECEKRSSQSYQNLRSKRLGPEIIRRNTVMAHRNRRALQEAQARFAEAESQSTSTENIILRILRLRGECEFVARRLQQISSMSRTFATERNINGTMNTR</sequence>
<dbReference type="Gene3D" id="2.60.40.150">
    <property type="entry name" value="C2 domain"/>
    <property type="match status" value="1"/>
</dbReference>
<protein>
    <recommendedName>
        <fullName evidence="7">C2 domain-containing protein</fullName>
    </recommendedName>
</protein>
<proteinExistence type="predicted"/>
<dbReference type="InterPro" id="IPR052811">
    <property type="entry name" value="Glucose_resp_signaling"/>
</dbReference>
<gene>
    <name evidence="5" type="ORF">SAPINGB_P003622</name>
</gene>
<dbReference type="Proteomes" id="UP000398389">
    <property type="component" value="Unassembled WGS sequence"/>
</dbReference>
<feature type="domain" description="C2" evidence="2">
    <location>
        <begin position="823"/>
        <end position="941"/>
    </location>
</feature>
<organism evidence="5 6">
    <name type="scientific">Magnusiomyces paraingens</name>
    <dbReference type="NCBI Taxonomy" id="2606893"/>
    <lineage>
        <taxon>Eukaryota</taxon>
        <taxon>Fungi</taxon>
        <taxon>Dikarya</taxon>
        <taxon>Ascomycota</taxon>
        <taxon>Saccharomycotina</taxon>
        <taxon>Dipodascomycetes</taxon>
        <taxon>Dipodascales</taxon>
        <taxon>Dipodascaceae</taxon>
        <taxon>Magnusiomyces</taxon>
    </lineage>
</organism>
<evidence type="ECO:0000313" key="5">
    <source>
        <dbReference type="EMBL" id="VVT53535.1"/>
    </source>
</evidence>
<dbReference type="PANTHER" id="PTHR47263:SF1">
    <property type="entry name" value="C2 DOMAIN PROTEIN (AFU_ORTHOLOGUE AFUA_7G02350)"/>
    <property type="match status" value="1"/>
</dbReference>
<dbReference type="SMART" id="SM00239">
    <property type="entry name" value="C2"/>
    <property type="match status" value="1"/>
</dbReference>
<feature type="coiled-coil region" evidence="1">
    <location>
        <begin position="1181"/>
        <end position="1208"/>
    </location>
</feature>
<feature type="domain" description="MHD1" evidence="3">
    <location>
        <begin position="628"/>
        <end position="748"/>
    </location>
</feature>
<dbReference type="InterPro" id="IPR014770">
    <property type="entry name" value="Munc13_1"/>
</dbReference>
<dbReference type="SUPFAM" id="SSF49562">
    <property type="entry name" value="C2 domain (Calcium/lipid-binding domain, CaLB)"/>
    <property type="match status" value="1"/>
</dbReference>
<dbReference type="InterPro" id="IPR000008">
    <property type="entry name" value="C2_dom"/>
</dbReference>
<reference evidence="5 6" key="1">
    <citation type="submission" date="2019-09" db="EMBL/GenBank/DDBJ databases">
        <authorList>
            <person name="Brejova B."/>
        </authorList>
    </citation>
    <scope>NUCLEOTIDE SEQUENCE [LARGE SCALE GENOMIC DNA]</scope>
</reference>
<evidence type="ECO:0008006" key="7">
    <source>
        <dbReference type="Google" id="ProtNLM"/>
    </source>
</evidence>
<dbReference type="PROSITE" id="PS51258">
    <property type="entry name" value="MHD1"/>
    <property type="match status" value="1"/>
</dbReference>
<accession>A0A5E8BXR6</accession>
<dbReference type="InterPro" id="IPR010439">
    <property type="entry name" value="MUN_dom"/>
</dbReference>
<dbReference type="EMBL" id="CABVLU010000003">
    <property type="protein sequence ID" value="VVT53535.1"/>
    <property type="molecule type" value="Genomic_DNA"/>
</dbReference>
<evidence type="ECO:0000259" key="2">
    <source>
        <dbReference type="PROSITE" id="PS50004"/>
    </source>
</evidence>
<dbReference type="OrthoDB" id="2015333at2759"/>
<dbReference type="PROSITE" id="PS50004">
    <property type="entry name" value="C2"/>
    <property type="match status" value="1"/>
</dbReference>
<dbReference type="Gene3D" id="1.20.58.1100">
    <property type="match status" value="1"/>
</dbReference>
<dbReference type="InterPro" id="IPR014772">
    <property type="entry name" value="Munc13_dom-2"/>
</dbReference>
<feature type="domain" description="MHD2" evidence="4">
    <location>
        <begin position="1034"/>
        <end position="1153"/>
    </location>
</feature>
<dbReference type="Pfam" id="PF06292">
    <property type="entry name" value="MUN"/>
    <property type="match status" value="2"/>
</dbReference>
<dbReference type="AlphaFoldDB" id="A0A5E8BXR6"/>
<dbReference type="GeneID" id="43582439"/>
<dbReference type="PROSITE" id="PS51259">
    <property type="entry name" value="MHD2"/>
    <property type="match status" value="1"/>
</dbReference>
<evidence type="ECO:0000256" key="1">
    <source>
        <dbReference type="SAM" id="Coils"/>
    </source>
</evidence>
<keyword evidence="6" id="KW-1185">Reference proteome</keyword>
<dbReference type="PRINTS" id="PR00360">
    <property type="entry name" value="C2DOMAIN"/>
</dbReference>
<dbReference type="RefSeq" id="XP_031854230.1">
    <property type="nucleotide sequence ID" value="XM_031998339.1"/>
</dbReference>